<feature type="transmembrane region" description="Helical" evidence="6">
    <location>
        <begin position="25"/>
        <end position="47"/>
    </location>
</feature>
<dbReference type="Pfam" id="PF03619">
    <property type="entry name" value="Solute_trans_a"/>
    <property type="match status" value="2"/>
</dbReference>
<evidence type="ECO:0000313" key="7">
    <source>
        <dbReference type="EMBL" id="CBY41944.1"/>
    </source>
</evidence>
<feature type="region of interest" description="Disordered" evidence="5">
    <location>
        <begin position="380"/>
        <end position="412"/>
    </location>
</feature>
<keyword evidence="2 6" id="KW-0812">Transmembrane</keyword>
<feature type="transmembrane region" description="Helical" evidence="6">
    <location>
        <begin position="236"/>
        <end position="256"/>
    </location>
</feature>
<gene>
    <name evidence="7" type="ORF">GSOID_T00024043001</name>
</gene>
<reference evidence="7" key="1">
    <citation type="journal article" date="2010" name="Science">
        <title>Plasticity of animal genome architecture unmasked by rapid evolution of a pelagic tunicate.</title>
        <authorList>
            <person name="Denoeud F."/>
            <person name="Henriet S."/>
            <person name="Mungpakdee S."/>
            <person name="Aury J.M."/>
            <person name="Da Silva C."/>
            <person name="Brinkmann H."/>
            <person name="Mikhaleva J."/>
            <person name="Olsen L.C."/>
            <person name="Jubin C."/>
            <person name="Canestro C."/>
            <person name="Bouquet J.M."/>
            <person name="Danks G."/>
            <person name="Poulain J."/>
            <person name="Campsteijn C."/>
            <person name="Adamski M."/>
            <person name="Cross I."/>
            <person name="Yadetie F."/>
            <person name="Muffato M."/>
            <person name="Louis A."/>
            <person name="Butcher S."/>
            <person name="Tsagkogeorga G."/>
            <person name="Konrad A."/>
            <person name="Singh S."/>
            <person name="Jensen M.F."/>
            <person name="Cong E.H."/>
            <person name="Eikeseth-Otteraa H."/>
            <person name="Noel B."/>
            <person name="Anthouard V."/>
            <person name="Porcel B.M."/>
            <person name="Kachouri-Lafond R."/>
            <person name="Nishino A."/>
            <person name="Ugolini M."/>
            <person name="Chourrout P."/>
            <person name="Nishida H."/>
            <person name="Aasland R."/>
            <person name="Huzurbazar S."/>
            <person name="Westhof E."/>
            <person name="Delsuc F."/>
            <person name="Lehrach H."/>
            <person name="Reinhardt R."/>
            <person name="Weissenbach J."/>
            <person name="Roy S.W."/>
            <person name="Artiguenave F."/>
            <person name="Postlethwait J.H."/>
            <person name="Manak J.R."/>
            <person name="Thompson E.M."/>
            <person name="Jaillon O."/>
            <person name="Du Pasquier L."/>
            <person name="Boudinot P."/>
            <person name="Liberles D.A."/>
            <person name="Volff J.N."/>
            <person name="Philippe H."/>
            <person name="Lenhard B."/>
            <person name="Roest Crollius H."/>
            <person name="Wincker P."/>
            <person name="Chourrout D."/>
        </authorList>
    </citation>
    <scope>NUCLEOTIDE SEQUENCE [LARGE SCALE GENOMIC DNA]</scope>
</reference>
<dbReference type="SMART" id="SM01417">
    <property type="entry name" value="Solute_trans_a"/>
    <property type="match status" value="1"/>
</dbReference>
<evidence type="ECO:0000256" key="2">
    <source>
        <dbReference type="ARBA" id="ARBA00022692"/>
    </source>
</evidence>
<keyword evidence="4 6" id="KW-0472">Membrane</keyword>
<evidence type="ECO:0000256" key="5">
    <source>
        <dbReference type="SAM" id="MobiDB-lite"/>
    </source>
</evidence>
<name>E4Z2L6_OIKDI</name>
<proteinExistence type="predicted"/>
<sequence length="412" mass="46899">SCAISTPSSALTVAAAETIENVGMLVLTLISVSTFINCYSISYFVNYTMGLEKKKPRRAGYIDTILATPPICCLCALLILLSPRIALFMNFILNFTLGLSITMLFSLILDYFDSFDHFLNEAKKTKWSVRIWLWRFFFCIPRITPTRQWFSQLYWGSLQVVFIRCAFIIANACFVAEGIWTRDAKSPHPRFTPPMGGIHPTPPPPIFFLKNFQKCDEWVMAGDFASLIWTVDTGSISSLFCGLVSTGLAVFCLAVLSDNLATCMGDFHIKLKFICFRLTLISVNIQPIILSFFDYTCVYPHTAAGRSTILHNILVVIEMFLKRFLNNSDISVSLLYRYVFMYKYVEDKNFDIGRELVLPKDLKELAEGFVSRLTHVVMHNDSGEEESENEPKRRSRWISDGDTESMFSVNLK</sequence>
<evidence type="ECO:0000256" key="4">
    <source>
        <dbReference type="ARBA" id="ARBA00023136"/>
    </source>
</evidence>
<feature type="non-terminal residue" evidence="7">
    <location>
        <position position="1"/>
    </location>
</feature>
<evidence type="ECO:0000256" key="1">
    <source>
        <dbReference type="ARBA" id="ARBA00004141"/>
    </source>
</evidence>
<accession>E4Z2L6</accession>
<comment type="subcellular location">
    <subcellularLocation>
        <location evidence="1">Membrane</location>
        <topology evidence="1">Multi-pass membrane protein</topology>
    </subcellularLocation>
</comment>
<feature type="transmembrane region" description="Helical" evidence="6">
    <location>
        <begin position="59"/>
        <end position="81"/>
    </location>
</feature>
<evidence type="ECO:0000256" key="3">
    <source>
        <dbReference type="ARBA" id="ARBA00022989"/>
    </source>
</evidence>
<feature type="transmembrane region" description="Helical" evidence="6">
    <location>
        <begin position="156"/>
        <end position="180"/>
    </location>
</feature>
<dbReference type="AlphaFoldDB" id="E4Z2L6"/>
<feature type="transmembrane region" description="Helical" evidence="6">
    <location>
        <begin position="87"/>
        <end position="112"/>
    </location>
</feature>
<dbReference type="Proteomes" id="UP000011014">
    <property type="component" value="Unassembled WGS sequence"/>
</dbReference>
<evidence type="ECO:0000256" key="6">
    <source>
        <dbReference type="SAM" id="Phobius"/>
    </source>
</evidence>
<protein>
    <submittedName>
        <fullName evidence="7">Uncharacterized protein</fullName>
    </submittedName>
</protein>
<dbReference type="GO" id="GO:0016020">
    <property type="term" value="C:membrane"/>
    <property type="evidence" value="ECO:0007669"/>
    <property type="project" value="UniProtKB-SubCell"/>
</dbReference>
<dbReference type="PANTHER" id="PTHR23423">
    <property type="entry name" value="ORGANIC SOLUTE TRANSPORTER-RELATED"/>
    <property type="match status" value="1"/>
</dbReference>
<dbReference type="InterPro" id="IPR005178">
    <property type="entry name" value="Ostalpha/TMEM184C"/>
</dbReference>
<dbReference type="EMBL" id="FN656752">
    <property type="protein sequence ID" value="CBY41944.1"/>
    <property type="molecule type" value="Genomic_DNA"/>
</dbReference>
<organism evidence="7">
    <name type="scientific">Oikopleura dioica</name>
    <name type="common">Tunicate</name>
    <dbReference type="NCBI Taxonomy" id="34765"/>
    <lineage>
        <taxon>Eukaryota</taxon>
        <taxon>Metazoa</taxon>
        <taxon>Chordata</taxon>
        <taxon>Tunicata</taxon>
        <taxon>Appendicularia</taxon>
        <taxon>Copelata</taxon>
        <taxon>Oikopleuridae</taxon>
        <taxon>Oikopleura</taxon>
    </lineage>
</organism>
<keyword evidence="3 6" id="KW-1133">Transmembrane helix</keyword>